<dbReference type="Pfam" id="PF12674">
    <property type="entry name" value="Zn_ribbon_2"/>
    <property type="match status" value="1"/>
</dbReference>
<gene>
    <name evidence="2" type="ORF">IAA84_10230</name>
</gene>
<reference evidence="2" key="2">
    <citation type="journal article" date="2021" name="PeerJ">
        <title>Extensive microbial diversity within the chicken gut microbiome revealed by metagenomics and culture.</title>
        <authorList>
            <person name="Gilroy R."/>
            <person name="Ravi A."/>
            <person name="Getino M."/>
            <person name="Pursley I."/>
            <person name="Horton D.L."/>
            <person name="Alikhan N.F."/>
            <person name="Baker D."/>
            <person name="Gharbi K."/>
            <person name="Hall N."/>
            <person name="Watson M."/>
            <person name="Adriaenssens E.M."/>
            <person name="Foster-Nyarko E."/>
            <person name="Jarju S."/>
            <person name="Secka A."/>
            <person name="Antonio M."/>
            <person name="Oren A."/>
            <person name="Chaudhuri R.R."/>
            <person name="La Ragione R."/>
            <person name="Hildebrand F."/>
            <person name="Pallen M.J."/>
        </authorList>
    </citation>
    <scope>NUCLEOTIDE SEQUENCE</scope>
    <source>
        <strain evidence="2">13766</strain>
    </source>
</reference>
<feature type="domain" description="Putative zinc ribbon" evidence="1">
    <location>
        <begin position="6"/>
        <end position="85"/>
    </location>
</feature>
<reference evidence="2" key="1">
    <citation type="submission" date="2020-10" db="EMBL/GenBank/DDBJ databases">
        <authorList>
            <person name="Gilroy R."/>
        </authorList>
    </citation>
    <scope>NUCLEOTIDE SEQUENCE</scope>
    <source>
        <strain evidence="2">13766</strain>
    </source>
</reference>
<evidence type="ECO:0000259" key="1">
    <source>
        <dbReference type="Pfam" id="PF12674"/>
    </source>
</evidence>
<name>A0A9D1G173_9FIRM</name>
<sequence length="88" mass="10066">METRKICQSCGMPMTDGDFGTNAGGGANQEYCKYCYQNGRFSREETLEELIESSVPFMVGGADGFTEEQARKLLWETLPQLKRWKREE</sequence>
<dbReference type="AlphaFoldDB" id="A0A9D1G173"/>
<protein>
    <submittedName>
        <fullName evidence="2">Zinc ribbon domain-containing protein</fullName>
    </submittedName>
</protein>
<accession>A0A9D1G173</accession>
<dbReference type="EMBL" id="DVJN01000195">
    <property type="protein sequence ID" value="HIS93381.1"/>
    <property type="molecule type" value="Genomic_DNA"/>
</dbReference>
<comment type="caution">
    <text evidence="2">The sequence shown here is derived from an EMBL/GenBank/DDBJ whole genome shotgun (WGS) entry which is preliminary data.</text>
</comment>
<proteinExistence type="predicted"/>
<evidence type="ECO:0000313" key="3">
    <source>
        <dbReference type="Proteomes" id="UP000824140"/>
    </source>
</evidence>
<evidence type="ECO:0000313" key="2">
    <source>
        <dbReference type="EMBL" id="HIS93381.1"/>
    </source>
</evidence>
<dbReference type="Proteomes" id="UP000824140">
    <property type="component" value="Unassembled WGS sequence"/>
</dbReference>
<dbReference type="InterPro" id="IPR025868">
    <property type="entry name" value="Zn_ribbon_dom_put"/>
</dbReference>
<organism evidence="2 3">
    <name type="scientific">Candidatus Alectryocaccomicrobium excrementavium</name>
    <dbReference type="NCBI Taxonomy" id="2840668"/>
    <lineage>
        <taxon>Bacteria</taxon>
        <taxon>Bacillati</taxon>
        <taxon>Bacillota</taxon>
        <taxon>Clostridia</taxon>
        <taxon>Candidatus Alectryocaccomicrobium</taxon>
    </lineage>
</organism>